<evidence type="ECO:0008006" key="2">
    <source>
        <dbReference type="Google" id="ProtNLM"/>
    </source>
</evidence>
<gene>
    <name evidence="1" type="ORF">D7032_03795</name>
</gene>
<name>A0A7T8INK3_9GAMM</name>
<protein>
    <recommendedName>
        <fullName evidence="2">Pyocin immunity protein</fullName>
    </recommendedName>
</protein>
<organism evidence="1">
    <name type="scientific">Shewanella algae</name>
    <dbReference type="NCBI Taxonomy" id="38313"/>
    <lineage>
        <taxon>Bacteria</taxon>
        <taxon>Pseudomonadati</taxon>
        <taxon>Pseudomonadota</taxon>
        <taxon>Gammaproteobacteria</taxon>
        <taxon>Alteromonadales</taxon>
        <taxon>Shewanellaceae</taxon>
        <taxon>Shewanella</taxon>
    </lineage>
</organism>
<reference evidence="1" key="1">
    <citation type="submission" date="2018-09" db="EMBL/GenBank/DDBJ databases">
        <title>Genome sequencing and analysis.</title>
        <authorList>
            <person name="Huang Y.-T."/>
        </authorList>
    </citation>
    <scope>NUCLEOTIDE SEQUENCE</scope>
    <source>
        <strain evidence="1">HIDE</strain>
    </source>
</reference>
<evidence type="ECO:0000313" key="1">
    <source>
        <dbReference type="EMBL" id="QQO82447.1"/>
    </source>
</evidence>
<dbReference type="AlphaFoldDB" id="A0A7T8INK3"/>
<proteinExistence type="predicted"/>
<accession>A0A7T8INK3</accession>
<sequence>MKTLKFMNNVIKWLNSRYEELVKDSYFTYLVGENTLKFEPTLDDRFDLVCYDDKINMIFDQDKRLKFFIVEYPLDEALLSMLSTKDIPLTEKMSLTSIKSVFGEPEKSVGPRKLPGSVKNGWVQYNLSEKYKLTFSLSHVDQAQIVDIRFSMS</sequence>
<dbReference type="EMBL" id="CP032664">
    <property type="protein sequence ID" value="QQO82447.1"/>
    <property type="molecule type" value="Genomic_DNA"/>
</dbReference>